<proteinExistence type="predicted"/>
<reference evidence="2 3" key="1">
    <citation type="submission" date="2019-02" db="EMBL/GenBank/DDBJ databases">
        <title>Deep-cultivation of Planctomycetes and their phenomic and genomic characterization uncovers novel biology.</title>
        <authorList>
            <person name="Wiegand S."/>
            <person name="Jogler M."/>
            <person name="Boedeker C."/>
            <person name="Pinto D."/>
            <person name="Vollmers J."/>
            <person name="Rivas-Marin E."/>
            <person name="Kohn T."/>
            <person name="Peeters S.H."/>
            <person name="Heuer A."/>
            <person name="Rast P."/>
            <person name="Oberbeckmann S."/>
            <person name="Bunk B."/>
            <person name="Jeske O."/>
            <person name="Meyerdierks A."/>
            <person name="Storesund J.E."/>
            <person name="Kallscheuer N."/>
            <person name="Luecker S."/>
            <person name="Lage O.M."/>
            <person name="Pohl T."/>
            <person name="Merkel B.J."/>
            <person name="Hornburger P."/>
            <person name="Mueller R.-W."/>
            <person name="Bruemmer F."/>
            <person name="Labrenz M."/>
            <person name="Spormann A.M."/>
            <person name="Op den Camp H."/>
            <person name="Overmann J."/>
            <person name="Amann R."/>
            <person name="Jetten M.S.M."/>
            <person name="Mascher T."/>
            <person name="Medema M.H."/>
            <person name="Devos D.P."/>
            <person name="Kaster A.-K."/>
            <person name="Ovreas L."/>
            <person name="Rohde M."/>
            <person name="Galperin M.Y."/>
            <person name="Jogler C."/>
        </authorList>
    </citation>
    <scope>NUCLEOTIDE SEQUENCE [LARGE SCALE GENOMIC DNA]</scope>
    <source>
        <strain evidence="2 3">Poly30</strain>
    </source>
</reference>
<protein>
    <submittedName>
        <fullName evidence="2">Uncharacterized protein</fullName>
    </submittedName>
</protein>
<name>A0A518ENZ4_9BACT</name>
<evidence type="ECO:0000313" key="3">
    <source>
        <dbReference type="Proteomes" id="UP000320390"/>
    </source>
</evidence>
<dbReference type="RefSeq" id="WP_145195444.1">
    <property type="nucleotide sequence ID" value="NZ_CP036434.1"/>
</dbReference>
<evidence type="ECO:0000313" key="2">
    <source>
        <dbReference type="EMBL" id="QDV05810.1"/>
    </source>
</evidence>
<organism evidence="2 3">
    <name type="scientific">Saltatorellus ferox</name>
    <dbReference type="NCBI Taxonomy" id="2528018"/>
    <lineage>
        <taxon>Bacteria</taxon>
        <taxon>Pseudomonadati</taxon>
        <taxon>Planctomycetota</taxon>
        <taxon>Planctomycetia</taxon>
        <taxon>Planctomycetia incertae sedis</taxon>
        <taxon>Saltatorellus</taxon>
    </lineage>
</organism>
<dbReference type="EMBL" id="CP036434">
    <property type="protein sequence ID" value="QDV05810.1"/>
    <property type="molecule type" value="Genomic_DNA"/>
</dbReference>
<evidence type="ECO:0000256" key="1">
    <source>
        <dbReference type="SAM" id="MobiDB-lite"/>
    </source>
</evidence>
<dbReference type="AlphaFoldDB" id="A0A518ENZ4"/>
<accession>A0A518ENZ4</accession>
<dbReference type="Proteomes" id="UP000320390">
    <property type="component" value="Chromosome"/>
</dbReference>
<feature type="region of interest" description="Disordered" evidence="1">
    <location>
        <begin position="1"/>
        <end position="20"/>
    </location>
</feature>
<sequence length="150" mass="15391">MESDSCSTTRPSSAPRGRTLDARVSDNIGAFEFATLRGSDATVASAPYEVQIFGPPGTTAQLFTARTSPAVTGTYLRTPSGLQGLDPNTLRLIGTVTVPSGGAPGVLQIPISSDPALIGTTLFLQAALSSSASPTGMAWSNRLRALIQAP</sequence>
<gene>
    <name evidence="2" type="ORF">Poly30_13130</name>
</gene>
<feature type="compositionally biased region" description="Polar residues" evidence="1">
    <location>
        <begin position="1"/>
        <end position="12"/>
    </location>
</feature>
<keyword evidence="3" id="KW-1185">Reference proteome</keyword>